<dbReference type="InterPro" id="IPR014721">
    <property type="entry name" value="Ribsml_uS5_D2-typ_fold_subgr"/>
</dbReference>
<dbReference type="Gene3D" id="1.10.8.60">
    <property type="match status" value="1"/>
</dbReference>
<dbReference type="InterPro" id="IPR027417">
    <property type="entry name" value="P-loop_NTPase"/>
</dbReference>
<dbReference type="Pfam" id="PF20437">
    <property type="entry name" value="LonC_helical"/>
    <property type="match status" value="1"/>
</dbReference>
<dbReference type="PROSITE" id="PS51786">
    <property type="entry name" value="LON_PROTEOLYTIC"/>
    <property type="match status" value="1"/>
</dbReference>
<dbReference type="Pfam" id="PF05362">
    <property type="entry name" value="Lon_C"/>
    <property type="match status" value="1"/>
</dbReference>
<evidence type="ECO:0000256" key="2">
    <source>
        <dbReference type="PROSITE-ProRule" id="PRU01122"/>
    </source>
</evidence>
<dbReference type="GO" id="GO:0004252">
    <property type="term" value="F:serine-type endopeptidase activity"/>
    <property type="evidence" value="ECO:0007669"/>
    <property type="project" value="UniProtKB-UniRule"/>
</dbReference>
<keyword evidence="2" id="KW-0720">Serine protease</keyword>
<dbReference type="Gene3D" id="3.30.230.10">
    <property type="match status" value="1"/>
</dbReference>
<dbReference type="InterPro" id="IPR008269">
    <property type="entry name" value="Lon_proteolytic"/>
</dbReference>
<dbReference type="GO" id="GO:0006508">
    <property type="term" value="P:proteolysis"/>
    <property type="evidence" value="ECO:0007669"/>
    <property type="project" value="UniProtKB-KW"/>
</dbReference>
<dbReference type="GO" id="GO:0030163">
    <property type="term" value="P:protein catabolic process"/>
    <property type="evidence" value="ECO:0007669"/>
    <property type="project" value="InterPro"/>
</dbReference>
<dbReference type="RefSeq" id="WP_079412757.1">
    <property type="nucleotide sequence ID" value="NZ_MZGW01000006.1"/>
</dbReference>
<dbReference type="Pfam" id="PF20436">
    <property type="entry name" value="LonB_AAA-LID"/>
    <property type="match status" value="1"/>
</dbReference>
<dbReference type="SUPFAM" id="SSF54211">
    <property type="entry name" value="Ribosomal protein S5 domain 2-like"/>
    <property type="match status" value="1"/>
</dbReference>
<keyword evidence="2 6" id="KW-0378">Hydrolase</keyword>
<dbReference type="EMBL" id="MZGW01000006">
    <property type="protein sequence ID" value="OPJ55236.1"/>
    <property type="molecule type" value="Genomic_DNA"/>
</dbReference>
<dbReference type="Proteomes" id="UP000190140">
    <property type="component" value="Unassembled WGS sequence"/>
</dbReference>
<feature type="active site" evidence="2">
    <location>
        <position position="658"/>
    </location>
</feature>
<gene>
    <name evidence="6" type="primary">lon2</name>
    <name evidence="6" type="ORF">CLOTH_15390</name>
</gene>
<evidence type="ECO:0000256" key="1">
    <source>
        <dbReference type="ARBA" id="ARBA00022670"/>
    </source>
</evidence>
<evidence type="ECO:0000313" key="7">
    <source>
        <dbReference type="Proteomes" id="UP000190140"/>
    </source>
</evidence>
<dbReference type="InterPro" id="IPR041699">
    <property type="entry name" value="AAA_32"/>
</dbReference>
<dbReference type="EC" id="3.4.21.53" evidence="2"/>
<dbReference type="InterPro" id="IPR027065">
    <property type="entry name" value="Lon_Prtase"/>
</dbReference>
<organism evidence="6 7">
    <name type="scientific">Alkalithermobacter paradoxus</name>
    <dbReference type="NCBI Taxonomy" id="29349"/>
    <lineage>
        <taxon>Bacteria</taxon>
        <taxon>Bacillati</taxon>
        <taxon>Bacillota</taxon>
        <taxon>Clostridia</taxon>
        <taxon>Peptostreptococcales</taxon>
        <taxon>Tepidibacteraceae</taxon>
        <taxon>Alkalithermobacter</taxon>
    </lineage>
</organism>
<evidence type="ECO:0000313" key="6">
    <source>
        <dbReference type="EMBL" id="OPJ55236.1"/>
    </source>
</evidence>
<comment type="caution">
    <text evidence="6">The sequence shown here is derived from an EMBL/GenBank/DDBJ whole genome shotgun (WGS) entry which is preliminary data.</text>
</comment>
<keyword evidence="3" id="KW-0175">Coiled coil</keyword>
<dbReference type="InterPro" id="IPR046844">
    <property type="entry name" value="Lon-like_helical"/>
</dbReference>
<accession>A0A1V4I5J3</accession>
<dbReference type="Pfam" id="PF13654">
    <property type="entry name" value="AAA_32"/>
    <property type="match status" value="1"/>
</dbReference>
<feature type="active site" evidence="2">
    <location>
        <position position="701"/>
    </location>
</feature>
<evidence type="ECO:0000256" key="4">
    <source>
        <dbReference type="SAM" id="MobiDB-lite"/>
    </source>
</evidence>
<comment type="catalytic activity">
    <reaction evidence="2">
        <text>Hydrolysis of proteins in presence of ATP.</text>
        <dbReference type="EC" id="3.4.21.53"/>
    </reaction>
</comment>
<dbReference type="GO" id="GO:0004176">
    <property type="term" value="F:ATP-dependent peptidase activity"/>
    <property type="evidence" value="ECO:0007669"/>
    <property type="project" value="UniProtKB-UniRule"/>
</dbReference>
<evidence type="ECO:0000256" key="3">
    <source>
        <dbReference type="SAM" id="Coils"/>
    </source>
</evidence>
<reference evidence="6 7" key="1">
    <citation type="submission" date="2017-03" db="EMBL/GenBank/DDBJ databases">
        <title>Genome sequence of Clostridium thermoalcaliphilum DSM 7309.</title>
        <authorList>
            <person name="Poehlein A."/>
            <person name="Daniel R."/>
        </authorList>
    </citation>
    <scope>NUCLEOTIDE SEQUENCE [LARGE SCALE GENOMIC DNA]</scope>
    <source>
        <strain evidence="6 7">DSM 7309</strain>
    </source>
</reference>
<keyword evidence="1 2" id="KW-0645">Protease</keyword>
<dbReference type="PRINTS" id="PR00830">
    <property type="entry name" value="ENDOLAPTASE"/>
</dbReference>
<keyword evidence="7" id="KW-1185">Reference proteome</keyword>
<feature type="coiled-coil region" evidence="3">
    <location>
        <begin position="205"/>
        <end position="246"/>
    </location>
</feature>
<dbReference type="InterPro" id="IPR046843">
    <property type="entry name" value="LonB_AAA-LID"/>
</dbReference>
<sequence>MEMLDRYKVPIDKLKYDCNLEDLNFKATDDLKPLKGIIGQGRAVEALNFGLKVKKMGYNIYVAGISGTGRTSYTNSLVEQVAKYERNNRDWVYVYNFKSPDEPIALSFDSGVGKKFKKDIEEISEKLQSEIPKAFESKEYETRNREIIETFEKMSHELVAQLNEFARGRGFVFQQTSRGLFNIPTKADGTPMSDEDYKALTDEQMNEIRERSNELTKDITEYLNKMKMLEEKFKDKMKELDKITGERVVSFYIENLIQNYGDSEKTLSYIHDLKEDIVENISKFKRKEDELQKGMLSFLQKDDTKFFLRYKVNLFIDNSQQKGAPIITETNPTYYNLTGMIEYKNEIGVLTTNFLELKPGALHRANGGFLILNAKDVFSHPFAWEGLKRSLKCSTVTIESLNKQYGYIVTSTLKPEPIDLDVKVILIGDPYTYSLLYAYDEDFRKLFKIMADFDIEIDKSKENVYKLAMFIASHCEKVGLKHFDRSAVEKIVEYSSRICENKNKLSARFNQIVEILYEADALSDPNDRYVTADDIKRAISARIYRNNKYEEKLNEMFNDGTLLLDIDGEKIGQINGLAVMGTGQHSFGKPSRITASTYKGKSGIINIEREIKHSGSIHDKGVLILSGYLGEKYAKERALSLTTSITFEQNYSGIDGDSASSTELYVILSSIAQIPIKQYIAVTGSISQKGEIQPIGGVNEKIEGFFDICKSKGLTGKQGVMIPKQNVKNLMLKDEVIEAIKEGKFHVYAIGHVNEGIEILTGLTIDEVDRRVKEALDKFHEEDDEDKKEDKKGRI</sequence>
<dbReference type="Gene3D" id="3.40.50.300">
    <property type="entry name" value="P-loop containing nucleotide triphosphate hydrolases"/>
    <property type="match status" value="2"/>
</dbReference>
<dbReference type="SUPFAM" id="SSF52540">
    <property type="entry name" value="P-loop containing nucleoside triphosphate hydrolases"/>
    <property type="match status" value="1"/>
</dbReference>
<dbReference type="PANTHER" id="PTHR10046">
    <property type="entry name" value="ATP DEPENDENT LON PROTEASE FAMILY MEMBER"/>
    <property type="match status" value="1"/>
</dbReference>
<dbReference type="InterPro" id="IPR020568">
    <property type="entry name" value="Ribosomal_Su5_D2-typ_SF"/>
</dbReference>
<evidence type="ECO:0000259" key="5">
    <source>
        <dbReference type="PROSITE" id="PS51786"/>
    </source>
</evidence>
<dbReference type="GO" id="GO:0005524">
    <property type="term" value="F:ATP binding"/>
    <property type="evidence" value="ECO:0007669"/>
    <property type="project" value="InterPro"/>
</dbReference>
<dbReference type="AlphaFoldDB" id="A0A1V4I5J3"/>
<proteinExistence type="inferred from homology"/>
<dbReference type="OrthoDB" id="9758568at2"/>
<feature type="region of interest" description="Disordered" evidence="4">
    <location>
        <begin position="776"/>
        <end position="795"/>
    </location>
</feature>
<comment type="similarity">
    <text evidence="2">Belongs to the peptidase S16 family.</text>
</comment>
<feature type="domain" description="Lon proteolytic" evidence="5">
    <location>
        <begin position="568"/>
        <end position="763"/>
    </location>
</feature>
<protein>
    <recommendedName>
        <fullName evidence="2">endopeptidase La</fullName>
        <ecNumber evidence="2">3.4.21.53</ecNumber>
    </recommendedName>
</protein>
<name>A0A1V4I5J3_9FIRM</name>